<sequence length="428" mass="48741">MPLSEFFAIVIGSTAECAVMSFYLNNVCTPRFNKIAYFIAESLLGITVTLIFFNNYEEAGFLRGIVNFIGISSLAMIMHKDKTWYKLLCILLLYVGNIIISMVVLFAYQLLGLDIGGFYSVGGIDHWISRSVITVGQMLIALLIMHIMKRRINRSISIVYYFAGAVTMHYFILLYMIHLSASYGMDTVHLVMIFLSVSLVSAVFISLAFRATKKLHRQEIKEAQKEEQYKYLTEQYELIQKNHLEFRKLRHDFKDHMLVIDTLTKNNETEKLSAYVSKIRDDISSLDDHAFCKNTALNIIAASKYRLARDNGINANIMIRDTDELAADEVYLCSLMSNILQNAAENTPPNGSIDFRMFVKAGNLVITCKNDTYEDSVSLETSKPDRERHGYGLRIIDDIVKLVNGNCIREQRDSVFSTMINIPLGEHV</sequence>
<evidence type="ECO:0000256" key="1">
    <source>
        <dbReference type="SAM" id="Phobius"/>
    </source>
</evidence>
<accession>A0A9D1MBQ5</accession>
<dbReference type="Gene3D" id="3.30.565.10">
    <property type="entry name" value="Histidine kinase-like ATPase, C-terminal domain"/>
    <property type="match status" value="1"/>
</dbReference>
<name>A0A9D1MBQ5_9FIRM</name>
<dbReference type="SUPFAM" id="SSF55874">
    <property type="entry name" value="ATPase domain of HSP90 chaperone/DNA topoisomerase II/histidine kinase"/>
    <property type="match status" value="1"/>
</dbReference>
<evidence type="ECO:0000313" key="3">
    <source>
        <dbReference type="EMBL" id="HIU57296.1"/>
    </source>
</evidence>
<protein>
    <submittedName>
        <fullName evidence="3">GHKL domain-containing protein</fullName>
    </submittedName>
</protein>
<keyword evidence="1" id="KW-0812">Transmembrane</keyword>
<reference evidence="3" key="1">
    <citation type="submission" date="2020-10" db="EMBL/GenBank/DDBJ databases">
        <authorList>
            <person name="Gilroy R."/>
        </authorList>
    </citation>
    <scope>NUCLEOTIDE SEQUENCE</scope>
    <source>
        <strain evidence="3">USAMLcec3-3695</strain>
    </source>
</reference>
<reference evidence="3" key="2">
    <citation type="journal article" date="2021" name="PeerJ">
        <title>Extensive microbial diversity within the chicken gut microbiome revealed by metagenomics and culture.</title>
        <authorList>
            <person name="Gilroy R."/>
            <person name="Ravi A."/>
            <person name="Getino M."/>
            <person name="Pursley I."/>
            <person name="Horton D.L."/>
            <person name="Alikhan N.F."/>
            <person name="Baker D."/>
            <person name="Gharbi K."/>
            <person name="Hall N."/>
            <person name="Watson M."/>
            <person name="Adriaenssens E.M."/>
            <person name="Foster-Nyarko E."/>
            <person name="Jarju S."/>
            <person name="Secka A."/>
            <person name="Antonio M."/>
            <person name="Oren A."/>
            <person name="Chaudhuri R.R."/>
            <person name="La Ragione R."/>
            <person name="Hildebrand F."/>
            <person name="Pallen M.J."/>
        </authorList>
    </citation>
    <scope>NUCLEOTIDE SEQUENCE</scope>
    <source>
        <strain evidence="3">USAMLcec3-3695</strain>
    </source>
</reference>
<dbReference type="EMBL" id="DVNB01000059">
    <property type="protein sequence ID" value="HIU57296.1"/>
    <property type="molecule type" value="Genomic_DNA"/>
</dbReference>
<feature type="transmembrane region" description="Helical" evidence="1">
    <location>
        <begin position="158"/>
        <end position="177"/>
    </location>
</feature>
<feature type="transmembrane region" description="Helical" evidence="1">
    <location>
        <begin position="189"/>
        <end position="209"/>
    </location>
</feature>
<dbReference type="Pfam" id="PF14501">
    <property type="entry name" value="HATPase_c_5"/>
    <property type="match status" value="1"/>
</dbReference>
<keyword evidence="1" id="KW-0472">Membrane</keyword>
<dbReference type="GO" id="GO:0042802">
    <property type="term" value="F:identical protein binding"/>
    <property type="evidence" value="ECO:0007669"/>
    <property type="project" value="TreeGrafter"/>
</dbReference>
<comment type="caution">
    <text evidence="3">The sequence shown here is derived from an EMBL/GenBank/DDBJ whole genome shotgun (WGS) entry which is preliminary data.</text>
</comment>
<dbReference type="Proteomes" id="UP000824109">
    <property type="component" value="Unassembled WGS sequence"/>
</dbReference>
<feature type="transmembrane region" description="Helical" evidence="1">
    <location>
        <begin position="59"/>
        <end position="77"/>
    </location>
</feature>
<dbReference type="PANTHER" id="PTHR40448:SF1">
    <property type="entry name" value="TWO-COMPONENT SENSOR HISTIDINE KINASE"/>
    <property type="match status" value="1"/>
</dbReference>
<proteinExistence type="predicted"/>
<dbReference type="InterPro" id="IPR036890">
    <property type="entry name" value="HATPase_C_sf"/>
</dbReference>
<feature type="transmembrane region" description="Helical" evidence="1">
    <location>
        <begin position="84"/>
        <end position="107"/>
    </location>
</feature>
<gene>
    <name evidence="3" type="ORF">IAA61_05730</name>
</gene>
<dbReference type="PANTHER" id="PTHR40448">
    <property type="entry name" value="TWO-COMPONENT SENSOR HISTIDINE KINASE"/>
    <property type="match status" value="1"/>
</dbReference>
<evidence type="ECO:0000313" key="4">
    <source>
        <dbReference type="Proteomes" id="UP000824109"/>
    </source>
</evidence>
<organism evidence="3 4">
    <name type="scientific">Candidatus Ornithomonoglobus merdipullorum</name>
    <dbReference type="NCBI Taxonomy" id="2840895"/>
    <lineage>
        <taxon>Bacteria</taxon>
        <taxon>Bacillati</taxon>
        <taxon>Bacillota</taxon>
        <taxon>Clostridia</taxon>
        <taxon>Candidatus Ornithomonoglobus</taxon>
    </lineage>
</organism>
<feature type="transmembrane region" description="Helical" evidence="1">
    <location>
        <begin position="127"/>
        <end position="146"/>
    </location>
</feature>
<feature type="transmembrane region" description="Helical" evidence="1">
    <location>
        <begin position="6"/>
        <end position="23"/>
    </location>
</feature>
<evidence type="ECO:0000259" key="2">
    <source>
        <dbReference type="Pfam" id="PF14501"/>
    </source>
</evidence>
<dbReference type="InterPro" id="IPR032834">
    <property type="entry name" value="NatK-like_C"/>
</dbReference>
<feature type="domain" description="Sensor histidine kinase NatK-like C-terminal" evidence="2">
    <location>
        <begin position="332"/>
        <end position="423"/>
    </location>
</feature>
<keyword evidence="1" id="KW-1133">Transmembrane helix</keyword>
<feature type="transmembrane region" description="Helical" evidence="1">
    <location>
        <begin position="35"/>
        <end position="53"/>
    </location>
</feature>
<dbReference type="AlphaFoldDB" id="A0A9D1MBQ5"/>